<dbReference type="InterPro" id="IPR025662">
    <property type="entry name" value="Sigma_54_int_dom_ATP-bd_1"/>
</dbReference>
<dbReference type="InterPro" id="IPR027417">
    <property type="entry name" value="P-loop_NTPase"/>
</dbReference>
<dbReference type="EMBL" id="FPKR01000003">
    <property type="protein sequence ID" value="SFZ73360.1"/>
    <property type="molecule type" value="Genomic_DNA"/>
</dbReference>
<dbReference type="Proteomes" id="UP000186513">
    <property type="component" value="Unassembled WGS sequence"/>
</dbReference>
<dbReference type="Pfam" id="PF00158">
    <property type="entry name" value="Sigma54_activat"/>
    <property type="match status" value="1"/>
</dbReference>
<dbReference type="OrthoDB" id="9761705at2"/>
<accession>A0A1K2H990</accession>
<dbReference type="GO" id="GO:0005524">
    <property type="term" value="F:ATP binding"/>
    <property type="evidence" value="ECO:0007669"/>
    <property type="project" value="UniProtKB-KW"/>
</dbReference>
<feature type="domain" description="Sigma-54 factor interaction" evidence="6">
    <location>
        <begin position="164"/>
        <end position="394"/>
    </location>
</feature>
<dbReference type="GO" id="GO:0043565">
    <property type="term" value="F:sequence-specific DNA binding"/>
    <property type="evidence" value="ECO:0007669"/>
    <property type="project" value="InterPro"/>
</dbReference>
<dbReference type="PROSITE" id="PS00688">
    <property type="entry name" value="SIGMA54_INTERACT_3"/>
    <property type="match status" value="1"/>
</dbReference>
<keyword evidence="4 7" id="KW-0238">DNA-binding</keyword>
<reference evidence="7 8" key="1">
    <citation type="submission" date="2016-11" db="EMBL/GenBank/DDBJ databases">
        <authorList>
            <person name="Jaros S."/>
            <person name="Januszkiewicz K."/>
            <person name="Wedrychowicz H."/>
        </authorList>
    </citation>
    <scope>NUCLEOTIDE SEQUENCE [LARGE SCALE GENOMIC DNA]</scope>
    <source>
        <strain evidence="7 8">DSM 18899</strain>
    </source>
</reference>
<organism evidence="7 8">
    <name type="scientific">Chitinimonas taiwanensis DSM 18899</name>
    <dbReference type="NCBI Taxonomy" id="1121279"/>
    <lineage>
        <taxon>Bacteria</taxon>
        <taxon>Pseudomonadati</taxon>
        <taxon>Pseudomonadota</taxon>
        <taxon>Betaproteobacteria</taxon>
        <taxon>Neisseriales</taxon>
        <taxon>Chitinibacteraceae</taxon>
        <taxon>Chitinimonas</taxon>
    </lineage>
</organism>
<dbReference type="PRINTS" id="PR01590">
    <property type="entry name" value="HTHFIS"/>
</dbReference>
<dbReference type="GO" id="GO:0006355">
    <property type="term" value="P:regulation of DNA-templated transcription"/>
    <property type="evidence" value="ECO:0007669"/>
    <property type="project" value="InterPro"/>
</dbReference>
<gene>
    <name evidence="7" type="ORF">SAMN02745887_00784</name>
</gene>
<keyword evidence="3" id="KW-0805">Transcription regulation</keyword>
<evidence type="ECO:0000256" key="1">
    <source>
        <dbReference type="ARBA" id="ARBA00022741"/>
    </source>
</evidence>
<dbReference type="PANTHER" id="PTHR32071:SF99">
    <property type="entry name" value="TRANSCRIPTIONAL REGULATORY PROTEIN"/>
    <property type="match status" value="1"/>
</dbReference>
<dbReference type="InterPro" id="IPR025944">
    <property type="entry name" value="Sigma_54_int_dom_CS"/>
</dbReference>
<dbReference type="STRING" id="1121279.SAMN02745887_00784"/>
<dbReference type="Gene3D" id="3.40.50.300">
    <property type="entry name" value="P-loop containing nucleotide triphosphate hydrolases"/>
    <property type="match status" value="1"/>
</dbReference>
<dbReference type="SUPFAM" id="SSF52540">
    <property type="entry name" value="P-loop containing nucleoside triphosphate hydrolases"/>
    <property type="match status" value="1"/>
</dbReference>
<protein>
    <submittedName>
        <fullName evidence="7">Transcriptional regulator containing PAS, AAA-type ATPase, and DNA-binding Fis domains</fullName>
    </submittedName>
</protein>
<keyword evidence="2" id="KW-0067">ATP-binding</keyword>
<dbReference type="InterPro" id="IPR013656">
    <property type="entry name" value="PAS_4"/>
</dbReference>
<dbReference type="Gene3D" id="3.30.450.20">
    <property type="entry name" value="PAS domain"/>
    <property type="match status" value="1"/>
</dbReference>
<dbReference type="InterPro" id="IPR002078">
    <property type="entry name" value="Sigma_54_int"/>
</dbReference>
<evidence type="ECO:0000256" key="4">
    <source>
        <dbReference type="ARBA" id="ARBA00023125"/>
    </source>
</evidence>
<dbReference type="Pfam" id="PF02954">
    <property type="entry name" value="HTH_8"/>
    <property type="match status" value="1"/>
</dbReference>
<dbReference type="PROSITE" id="PS00676">
    <property type="entry name" value="SIGMA54_INTERACT_2"/>
    <property type="match status" value="1"/>
</dbReference>
<sequence>MKLGLDLPEASDLPHPALQSVLQRAFFDVFERQFAGAVVINTDARVVWMNPHYAEILGIADLNRILGERIDVLLPNTKLTEVLRTGEPILLDFMTHRERTFVVSRFPIMDDAGQIIGAGGIMLYDAWQPLKPLMDKFSRLQQGLLQIRRDFSRERSARYTFADVVGEGPACKRMKDLGKRAAGLDATVLLLGETGTGKELLAQSIHAASMRASQPFVALNVAAIPDTLLEAELFGAAPGAYTGADRRGRDGKFKLADGGTIFLDEIGDLPLATQAKLLRVLQEMEIEPLGANQLIKVDVRVIAATSRDLPAMVEAGQFRADLFYRLNVLPIRLPPLRERSEDIAPLSEKLLADISLRSGAARKSLSPEALTWLASQPWPGNVRELRNALEQATMLADHPELTPADFLPAGPPPPLNPLTLAEAVRRAEMEAIRSALLASRGNKSDAARILGIGRATLYEKLAGYGLEKV</sequence>
<evidence type="ECO:0000256" key="2">
    <source>
        <dbReference type="ARBA" id="ARBA00022840"/>
    </source>
</evidence>
<dbReference type="AlphaFoldDB" id="A0A1K2H990"/>
<dbReference type="PROSITE" id="PS00675">
    <property type="entry name" value="SIGMA54_INTERACT_1"/>
    <property type="match status" value="1"/>
</dbReference>
<dbReference type="InterPro" id="IPR009057">
    <property type="entry name" value="Homeodomain-like_sf"/>
</dbReference>
<dbReference type="SUPFAM" id="SSF46689">
    <property type="entry name" value="Homeodomain-like"/>
    <property type="match status" value="1"/>
</dbReference>
<keyword evidence="5" id="KW-0804">Transcription</keyword>
<dbReference type="InterPro" id="IPR025943">
    <property type="entry name" value="Sigma_54_int_dom_ATP-bd_2"/>
</dbReference>
<dbReference type="InterPro" id="IPR002197">
    <property type="entry name" value="HTH_Fis"/>
</dbReference>
<evidence type="ECO:0000256" key="3">
    <source>
        <dbReference type="ARBA" id="ARBA00023015"/>
    </source>
</evidence>
<dbReference type="Gene3D" id="1.10.8.60">
    <property type="match status" value="1"/>
</dbReference>
<dbReference type="InterPro" id="IPR058031">
    <property type="entry name" value="AAA_lid_NorR"/>
</dbReference>
<dbReference type="InterPro" id="IPR035965">
    <property type="entry name" value="PAS-like_dom_sf"/>
</dbReference>
<keyword evidence="8" id="KW-1185">Reference proteome</keyword>
<keyword evidence="1" id="KW-0547">Nucleotide-binding</keyword>
<proteinExistence type="predicted"/>
<dbReference type="InterPro" id="IPR003593">
    <property type="entry name" value="AAA+_ATPase"/>
</dbReference>
<dbReference type="PROSITE" id="PS50045">
    <property type="entry name" value="SIGMA54_INTERACT_4"/>
    <property type="match status" value="1"/>
</dbReference>
<name>A0A1K2H990_9NEIS</name>
<dbReference type="RefSeq" id="WP_072427336.1">
    <property type="nucleotide sequence ID" value="NZ_FPKR01000003.1"/>
</dbReference>
<dbReference type="Gene3D" id="1.10.10.60">
    <property type="entry name" value="Homeodomain-like"/>
    <property type="match status" value="1"/>
</dbReference>
<dbReference type="CDD" id="cd00009">
    <property type="entry name" value="AAA"/>
    <property type="match status" value="1"/>
</dbReference>
<evidence type="ECO:0000313" key="8">
    <source>
        <dbReference type="Proteomes" id="UP000186513"/>
    </source>
</evidence>
<evidence type="ECO:0000313" key="7">
    <source>
        <dbReference type="EMBL" id="SFZ73360.1"/>
    </source>
</evidence>
<evidence type="ECO:0000256" key="5">
    <source>
        <dbReference type="ARBA" id="ARBA00023163"/>
    </source>
</evidence>
<dbReference type="SMART" id="SM00382">
    <property type="entry name" value="AAA"/>
    <property type="match status" value="1"/>
</dbReference>
<dbReference type="PANTHER" id="PTHR32071">
    <property type="entry name" value="TRANSCRIPTIONAL REGULATORY PROTEIN"/>
    <property type="match status" value="1"/>
</dbReference>
<dbReference type="FunFam" id="3.40.50.300:FF:000006">
    <property type="entry name" value="DNA-binding transcriptional regulator NtrC"/>
    <property type="match status" value="1"/>
</dbReference>
<evidence type="ECO:0000259" key="6">
    <source>
        <dbReference type="PROSITE" id="PS50045"/>
    </source>
</evidence>
<dbReference type="Pfam" id="PF25601">
    <property type="entry name" value="AAA_lid_14"/>
    <property type="match status" value="1"/>
</dbReference>
<dbReference type="SUPFAM" id="SSF55785">
    <property type="entry name" value="PYP-like sensor domain (PAS domain)"/>
    <property type="match status" value="1"/>
</dbReference>
<dbReference type="Pfam" id="PF08448">
    <property type="entry name" value="PAS_4"/>
    <property type="match status" value="1"/>
</dbReference>